<dbReference type="RefSeq" id="WP_080049099.1">
    <property type="nucleotide sequence ID" value="NZ_CP020100.1"/>
</dbReference>
<gene>
    <name evidence="2" type="ORF">BVH74_05525</name>
</gene>
<dbReference type="AlphaFoldDB" id="A0A1V0B2W5"/>
<dbReference type="STRING" id="1931241.BVH74_05525"/>
<feature type="transmembrane region" description="Helical" evidence="1">
    <location>
        <begin position="12"/>
        <end position="33"/>
    </location>
</feature>
<reference evidence="2 3" key="1">
    <citation type="submission" date="2017-03" db="EMBL/GenBank/DDBJ databases">
        <title>Complete genome sequence of the novel DNRA strain Pseudomonas sp. S-6-2 isolated from Chinese polluted river sediment. Journal of Biotechnology.</title>
        <authorList>
            <person name="Li J."/>
            <person name="Xiang F."/>
            <person name="Wang L."/>
            <person name="Xi L."/>
            <person name="Liu J."/>
        </authorList>
    </citation>
    <scope>NUCLEOTIDE SEQUENCE [LARGE SCALE GENOMIC DNA]</scope>
    <source>
        <strain evidence="2 3">S-6-2</strain>
    </source>
</reference>
<protein>
    <submittedName>
        <fullName evidence="2">Uncharacterized protein</fullName>
    </submittedName>
</protein>
<dbReference type="KEGG" id="ppha:BVH74_05525"/>
<sequence>MQLSSNPFEWLGSAIGTIIRVIIDSLLWLFTALSNASSAFVNGFANALGVDSNILTIAAVILGLFLIYIGVQGLFRKRFVRGVVWILLGLWLLSALIR</sequence>
<name>A0A1V0B2W5_9GAMM</name>
<keyword evidence="3" id="KW-1185">Reference proteome</keyword>
<feature type="transmembrane region" description="Helical" evidence="1">
    <location>
        <begin position="53"/>
        <end position="71"/>
    </location>
</feature>
<dbReference type="EMBL" id="CP020100">
    <property type="protein sequence ID" value="AQZ94245.1"/>
    <property type="molecule type" value="Genomic_DNA"/>
</dbReference>
<keyword evidence="1" id="KW-0812">Transmembrane</keyword>
<proteinExistence type="predicted"/>
<evidence type="ECO:0000313" key="2">
    <source>
        <dbReference type="EMBL" id="AQZ94245.1"/>
    </source>
</evidence>
<organism evidence="2 3">
    <name type="scientific">Halopseudomonas phragmitis</name>
    <dbReference type="NCBI Taxonomy" id="1931241"/>
    <lineage>
        <taxon>Bacteria</taxon>
        <taxon>Pseudomonadati</taxon>
        <taxon>Pseudomonadota</taxon>
        <taxon>Gammaproteobacteria</taxon>
        <taxon>Pseudomonadales</taxon>
        <taxon>Pseudomonadaceae</taxon>
        <taxon>Halopseudomonas</taxon>
    </lineage>
</organism>
<evidence type="ECO:0000313" key="3">
    <source>
        <dbReference type="Proteomes" id="UP000243488"/>
    </source>
</evidence>
<evidence type="ECO:0000256" key="1">
    <source>
        <dbReference type="SAM" id="Phobius"/>
    </source>
</evidence>
<feature type="transmembrane region" description="Helical" evidence="1">
    <location>
        <begin position="78"/>
        <end position="97"/>
    </location>
</feature>
<dbReference type="Proteomes" id="UP000243488">
    <property type="component" value="Chromosome"/>
</dbReference>
<keyword evidence="1" id="KW-0472">Membrane</keyword>
<keyword evidence="1" id="KW-1133">Transmembrane helix</keyword>
<accession>A0A1V0B2W5</accession>